<dbReference type="AlphaFoldDB" id="A0A821V928"/>
<name>A0A821V928_9BILA</name>
<dbReference type="PRINTS" id="PR00499">
    <property type="entry name" value="P67PHOX"/>
</dbReference>
<feature type="non-terminal residue" evidence="4">
    <location>
        <position position="1"/>
    </location>
</feature>
<feature type="domain" description="SH3" evidence="3">
    <location>
        <begin position="1"/>
        <end position="42"/>
    </location>
</feature>
<dbReference type="EMBL" id="CAJOBR010011188">
    <property type="protein sequence ID" value="CAF4902253.1"/>
    <property type="molecule type" value="Genomic_DNA"/>
</dbReference>
<dbReference type="Pfam" id="PF00018">
    <property type="entry name" value="SH3_1"/>
    <property type="match status" value="1"/>
</dbReference>
<organism evidence="4 5">
    <name type="scientific">Rotaria socialis</name>
    <dbReference type="NCBI Taxonomy" id="392032"/>
    <lineage>
        <taxon>Eukaryota</taxon>
        <taxon>Metazoa</taxon>
        <taxon>Spiralia</taxon>
        <taxon>Gnathifera</taxon>
        <taxon>Rotifera</taxon>
        <taxon>Eurotatoria</taxon>
        <taxon>Bdelloidea</taxon>
        <taxon>Philodinida</taxon>
        <taxon>Philodinidae</taxon>
        <taxon>Rotaria</taxon>
    </lineage>
</organism>
<feature type="non-terminal residue" evidence="4">
    <location>
        <position position="272"/>
    </location>
</feature>
<accession>A0A821V928</accession>
<gene>
    <name evidence="4" type="ORF">QYT958_LOCUS30823</name>
</gene>
<keyword evidence="1 2" id="KW-0728">SH3 domain</keyword>
<dbReference type="Gene3D" id="2.30.30.40">
    <property type="entry name" value="SH3 Domains"/>
    <property type="match status" value="4"/>
</dbReference>
<reference evidence="4" key="1">
    <citation type="submission" date="2021-02" db="EMBL/GenBank/DDBJ databases">
        <authorList>
            <person name="Nowell W R."/>
        </authorList>
    </citation>
    <scope>NUCLEOTIDE SEQUENCE</scope>
</reference>
<evidence type="ECO:0000313" key="4">
    <source>
        <dbReference type="EMBL" id="CAF4902253.1"/>
    </source>
</evidence>
<evidence type="ECO:0000259" key="3">
    <source>
        <dbReference type="PROSITE" id="PS50002"/>
    </source>
</evidence>
<dbReference type="InterPro" id="IPR001452">
    <property type="entry name" value="SH3_domain"/>
</dbReference>
<evidence type="ECO:0000313" key="5">
    <source>
        <dbReference type="Proteomes" id="UP000663848"/>
    </source>
</evidence>
<feature type="domain" description="SH3" evidence="3">
    <location>
        <begin position="209"/>
        <end position="269"/>
    </location>
</feature>
<dbReference type="FunFam" id="2.30.30.40:FF:000072">
    <property type="entry name" value="Unconventional Myosin IB"/>
    <property type="match status" value="1"/>
</dbReference>
<dbReference type="Pfam" id="PF14604">
    <property type="entry name" value="SH3_9"/>
    <property type="match status" value="1"/>
</dbReference>
<dbReference type="PROSITE" id="PS50002">
    <property type="entry name" value="SH3"/>
    <property type="match status" value="4"/>
</dbReference>
<dbReference type="Pfam" id="PF07653">
    <property type="entry name" value="SH3_2"/>
    <property type="match status" value="2"/>
</dbReference>
<dbReference type="SMART" id="SM00326">
    <property type="entry name" value="SH3"/>
    <property type="match status" value="4"/>
</dbReference>
<evidence type="ECO:0000256" key="2">
    <source>
        <dbReference type="PROSITE-ProRule" id="PRU00192"/>
    </source>
</evidence>
<dbReference type="InterPro" id="IPR036028">
    <property type="entry name" value="SH3-like_dom_sf"/>
</dbReference>
<dbReference type="SUPFAM" id="SSF50044">
    <property type="entry name" value="SH3-domain"/>
    <property type="match status" value="4"/>
</dbReference>
<sequence length="272" mass="30672">HLSFQKGELIHVREQKDASWYSGQLRGKIGWFPRSYVRPATELEIQNSTNIIKTAPISEKSLQPPIPSITNNVADIYEAIYPYEAKDVADLSFNAGDRIVVLQRDGDWWTGKIGDRTGTFPNNYVQKVGASQQEVAVAIAPFHTNEEGRLSFEQGQLIYVKKKGDKGWYQGEIRSSDQPMRFGWFPANCVQMQTASTFTPPVSMYQNASEYPRCVALFAYDAQQEDELSFPVDAVLEILDQTGNSGWFKARYGNQVGLIPSTYVKSIDEHNT</sequence>
<dbReference type="Proteomes" id="UP000663848">
    <property type="component" value="Unassembled WGS sequence"/>
</dbReference>
<protein>
    <recommendedName>
        <fullName evidence="3">SH3 domain-containing protein</fullName>
    </recommendedName>
</protein>
<dbReference type="PRINTS" id="PR00452">
    <property type="entry name" value="SH3DOMAIN"/>
</dbReference>
<comment type="caution">
    <text evidence="4">The sequence shown here is derived from an EMBL/GenBank/DDBJ whole genome shotgun (WGS) entry which is preliminary data.</text>
</comment>
<feature type="domain" description="SH3" evidence="3">
    <location>
        <begin position="131"/>
        <end position="195"/>
    </location>
</feature>
<evidence type="ECO:0000256" key="1">
    <source>
        <dbReference type="ARBA" id="ARBA00022443"/>
    </source>
</evidence>
<feature type="domain" description="SH3" evidence="3">
    <location>
        <begin position="72"/>
        <end position="130"/>
    </location>
</feature>
<dbReference type="InterPro" id="IPR050384">
    <property type="entry name" value="Endophilin_SH3RF"/>
</dbReference>
<proteinExistence type="predicted"/>
<dbReference type="PANTHER" id="PTHR14167">
    <property type="entry name" value="SH3 DOMAIN-CONTAINING"/>
    <property type="match status" value="1"/>
</dbReference>